<sequence>MVVKKFGYRIVPYGALQQIGYVIVSRSGVVRDRKPSVRVISTVTAIWSFDSNCLGVIWSSLTGN</sequence>
<evidence type="ECO:0000313" key="2">
    <source>
        <dbReference type="EMBL" id="GBH07870.1"/>
    </source>
</evidence>
<name>A0A2V0QH16_PSESF</name>
<accession>A0A2V0QH16</accession>
<keyword evidence="2" id="KW-0378">Hydrolase</keyword>
<organism evidence="2 3">
    <name type="scientific">Pseudomonas syringae pv. actinidiae</name>
    <dbReference type="NCBI Taxonomy" id="103796"/>
    <lineage>
        <taxon>Bacteria</taxon>
        <taxon>Pseudomonadati</taxon>
        <taxon>Pseudomonadota</taxon>
        <taxon>Gammaproteobacteria</taxon>
        <taxon>Pseudomonadales</taxon>
        <taxon>Pseudomonadaceae</taxon>
        <taxon>Pseudomonas</taxon>
        <taxon>Pseudomonas syringae</taxon>
    </lineage>
</organism>
<dbReference type="AlphaFoldDB" id="A0A2V0QH16"/>
<dbReference type="EMBL" id="BGJZ01000062">
    <property type="protein sequence ID" value="GBH07870.1"/>
    <property type="molecule type" value="Genomic_DNA"/>
</dbReference>
<reference evidence="2 3" key="1">
    <citation type="submission" date="2018-04" db="EMBL/GenBank/DDBJ databases">
        <title>Draft genome sequence of Pseudomonas syringae pv. actinidiae biovar 1 strains isolated from kiwifruit in Kagawa prefecture.</title>
        <authorList>
            <person name="Tabuchi M."/>
            <person name="Saito M."/>
            <person name="Fujiwara S."/>
            <person name="Sasa N."/>
            <person name="Akimitsu K."/>
            <person name="Gomi K."/>
            <person name="Konishi-Sugita S."/>
            <person name="Hamano K."/>
            <person name="Kataoka I."/>
        </authorList>
    </citation>
    <scope>NUCLEOTIDE SEQUENCE [LARGE SCALE GENOMIC DNA]</scope>
    <source>
        <strain evidence="2 3">MAFF212206</strain>
    </source>
</reference>
<protein>
    <submittedName>
        <fullName evidence="2">AICAR transformylase/IMP cyclohydrolase PurH</fullName>
    </submittedName>
</protein>
<dbReference type="GO" id="GO:0016787">
    <property type="term" value="F:hydrolase activity"/>
    <property type="evidence" value="ECO:0007669"/>
    <property type="project" value="UniProtKB-KW"/>
</dbReference>
<dbReference type="Proteomes" id="UP000247480">
    <property type="component" value="Unassembled WGS sequence"/>
</dbReference>
<gene>
    <name evidence="1" type="ORF">KPSA1_00546</name>
    <name evidence="2" type="ORF">KPSA1_01231</name>
</gene>
<dbReference type="EMBL" id="BGJZ01000019">
    <property type="protein sequence ID" value="GBH07201.1"/>
    <property type="molecule type" value="Genomic_DNA"/>
</dbReference>
<evidence type="ECO:0000313" key="1">
    <source>
        <dbReference type="EMBL" id="GBH07201.1"/>
    </source>
</evidence>
<comment type="caution">
    <text evidence="2">The sequence shown here is derived from an EMBL/GenBank/DDBJ whole genome shotgun (WGS) entry which is preliminary data.</text>
</comment>
<evidence type="ECO:0000313" key="3">
    <source>
        <dbReference type="Proteomes" id="UP000247480"/>
    </source>
</evidence>
<proteinExistence type="predicted"/>